<protein>
    <submittedName>
        <fullName evidence="1">Uncharacterized protein</fullName>
    </submittedName>
</protein>
<evidence type="ECO:0000313" key="2">
    <source>
        <dbReference type="Proteomes" id="UP000475862"/>
    </source>
</evidence>
<reference evidence="1 2" key="1">
    <citation type="submission" date="2019-08" db="EMBL/GenBank/DDBJ databases">
        <title>The genome of the soybean aphid Biotype 1, its phylome, world population structure and adaptation to the North American continent.</title>
        <authorList>
            <person name="Giordano R."/>
            <person name="Donthu R.K."/>
            <person name="Hernandez A.G."/>
            <person name="Wright C.L."/>
            <person name="Zimin A.V."/>
        </authorList>
    </citation>
    <scope>NUCLEOTIDE SEQUENCE [LARGE SCALE GENOMIC DNA]</scope>
    <source>
        <tissue evidence="1">Whole aphids</tissue>
    </source>
</reference>
<name>A0A6G0T0M4_APHGL</name>
<accession>A0A6G0T0M4</accession>
<proteinExistence type="predicted"/>
<dbReference type="EMBL" id="VYZN01000070">
    <property type="protein sequence ID" value="KAE9524200.1"/>
    <property type="molecule type" value="Genomic_DNA"/>
</dbReference>
<keyword evidence="2" id="KW-1185">Reference proteome</keyword>
<gene>
    <name evidence="1" type="ORF">AGLY_015239</name>
</gene>
<organism evidence="1 2">
    <name type="scientific">Aphis glycines</name>
    <name type="common">Soybean aphid</name>
    <dbReference type="NCBI Taxonomy" id="307491"/>
    <lineage>
        <taxon>Eukaryota</taxon>
        <taxon>Metazoa</taxon>
        <taxon>Ecdysozoa</taxon>
        <taxon>Arthropoda</taxon>
        <taxon>Hexapoda</taxon>
        <taxon>Insecta</taxon>
        <taxon>Pterygota</taxon>
        <taxon>Neoptera</taxon>
        <taxon>Paraneoptera</taxon>
        <taxon>Hemiptera</taxon>
        <taxon>Sternorrhyncha</taxon>
        <taxon>Aphidomorpha</taxon>
        <taxon>Aphidoidea</taxon>
        <taxon>Aphididae</taxon>
        <taxon>Aphidini</taxon>
        <taxon>Aphis</taxon>
        <taxon>Aphis</taxon>
    </lineage>
</organism>
<feature type="non-terminal residue" evidence="1">
    <location>
        <position position="189"/>
    </location>
</feature>
<evidence type="ECO:0000313" key="1">
    <source>
        <dbReference type="EMBL" id="KAE9524200.1"/>
    </source>
</evidence>
<dbReference type="Proteomes" id="UP000475862">
    <property type="component" value="Unassembled WGS sequence"/>
</dbReference>
<sequence>MDIRQQQCPTHSQPLHMCGGPCHLHYCHLLEWKPTCHTTTLTSPPTIIHQVVELGSCTLLELYLLPQMDQLVNVWPLKEIHSQYDHCHDYCMVMSCYQEKVFLSSHSCLAHNLRIHEHFELSTNVLNHPIINSDHFFDLLKNKVFIKKKQTKNTSQKSEQFYLVSWLTCDDDEVCVEGVVCYFLMTCLA</sequence>
<comment type="caution">
    <text evidence="1">The sequence shown here is derived from an EMBL/GenBank/DDBJ whole genome shotgun (WGS) entry which is preliminary data.</text>
</comment>
<dbReference type="AlphaFoldDB" id="A0A6G0T0M4"/>